<dbReference type="InterPro" id="IPR000551">
    <property type="entry name" value="MerR-type_HTH_dom"/>
</dbReference>
<name>A0A125W2G0_ENTFL</name>
<dbReference type="GO" id="GO:0003677">
    <property type="term" value="F:DNA binding"/>
    <property type="evidence" value="ECO:0007669"/>
    <property type="project" value="UniProtKB-KW"/>
</dbReference>
<comment type="caution">
    <text evidence="6">The sequence shown here is derived from an EMBL/GenBank/DDBJ whole genome shotgun (WGS) entry which is preliminary data.</text>
</comment>
<organism evidence="6 7">
    <name type="scientific">Enterococcus faecalis TX4248</name>
    <dbReference type="NCBI Taxonomy" id="749495"/>
    <lineage>
        <taxon>Bacteria</taxon>
        <taxon>Bacillati</taxon>
        <taxon>Bacillota</taxon>
        <taxon>Bacilli</taxon>
        <taxon>Lactobacillales</taxon>
        <taxon>Enterococcaceae</taxon>
        <taxon>Enterococcus</taxon>
    </lineage>
</organism>
<feature type="coiled-coil region" evidence="4">
    <location>
        <begin position="95"/>
        <end position="122"/>
    </location>
</feature>
<evidence type="ECO:0000313" key="6">
    <source>
        <dbReference type="EMBL" id="EFM81468.1"/>
    </source>
</evidence>
<dbReference type="CDD" id="cd00592">
    <property type="entry name" value="HTH_MerR-like"/>
    <property type="match status" value="1"/>
</dbReference>
<dbReference type="Proteomes" id="UP000004846">
    <property type="component" value="Unassembled WGS sequence"/>
</dbReference>
<dbReference type="InterPro" id="IPR047057">
    <property type="entry name" value="MerR_fam"/>
</dbReference>
<dbReference type="GO" id="GO:0003700">
    <property type="term" value="F:DNA-binding transcription factor activity"/>
    <property type="evidence" value="ECO:0007669"/>
    <property type="project" value="InterPro"/>
</dbReference>
<keyword evidence="1" id="KW-0805">Transcription regulation</keyword>
<evidence type="ECO:0000313" key="7">
    <source>
        <dbReference type="Proteomes" id="UP000004846"/>
    </source>
</evidence>
<keyword evidence="4" id="KW-0175">Coiled coil</keyword>
<dbReference type="SUPFAM" id="SSF46955">
    <property type="entry name" value="Putative DNA-binding domain"/>
    <property type="match status" value="1"/>
</dbReference>
<dbReference type="SMART" id="SM00422">
    <property type="entry name" value="HTH_MERR"/>
    <property type="match status" value="1"/>
</dbReference>
<dbReference type="InterPro" id="IPR009061">
    <property type="entry name" value="DNA-bd_dom_put_sf"/>
</dbReference>
<dbReference type="HOGENOM" id="CLU_095261_1_0_9"/>
<feature type="domain" description="HTH merR-type" evidence="5">
    <location>
        <begin position="20"/>
        <end position="89"/>
    </location>
</feature>
<sequence>MNVNSRNAKLFDGGNSMEKNYTIKDVSELLNIPKSTIRYWDEQGLISTTRNEENGYRTFDLEDLFKIYDIDFYRKMGIPIKDMLNLYKKTPTDLYATMEATEEQLGQEIKRLQHKYKEIKKRKLHLHALIDLETLVFSDEPIPFDKIVVVDIEDPEEMKVYMEHISTLGIYGDLSESNELTYGICLANHVNKKSLDKVIWVKESSSQYKGFILKVNTQDTRLNNIEEVKKRLAKQGFETGIVVGEHILTQLEEENQYIEYYYGWIEILGEK</sequence>
<dbReference type="PANTHER" id="PTHR30204">
    <property type="entry name" value="REDOX-CYCLING DRUG-SENSING TRANSCRIPTIONAL ACTIVATOR SOXR"/>
    <property type="match status" value="1"/>
</dbReference>
<dbReference type="PANTHER" id="PTHR30204:SF94">
    <property type="entry name" value="HEAVY METAL-DEPENDENT TRANSCRIPTIONAL REGULATOR HI_0293-RELATED"/>
    <property type="match status" value="1"/>
</dbReference>
<keyword evidence="3" id="KW-0804">Transcription</keyword>
<evidence type="ECO:0000259" key="5">
    <source>
        <dbReference type="PROSITE" id="PS50937"/>
    </source>
</evidence>
<evidence type="ECO:0000256" key="4">
    <source>
        <dbReference type="SAM" id="Coils"/>
    </source>
</evidence>
<dbReference type="PROSITE" id="PS50937">
    <property type="entry name" value="HTH_MERR_2"/>
    <property type="match status" value="1"/>
</dbReference>
<dbReference type="EMBL" id="AEBR01000106">
    <property type="protein sequence ID" value="EFM81468.1"/>
    <property type="molecule type" value="Genomic_DNA"/>
</dbReference>
<evidence type="ECO:0000256" key="3">
    <source>
        <dbReference type="ARBA" id="ARBA00023163"/>
    </source>
</evidence>
<proteinExistence type="predicted"/>
<keyword evidence="2" id="KW-0238">DNA-binding</keyword>
<evidence type="ECO:0000256" key="2">
    <source>
        <dbReference type="ARBA" id="ARBA00023125"/>
    </source>
</evidence>
<dbReference type="RefSeq" id="WP_002402574.1">
    <property type="nucleotide sequence ID" value="NZ_GL454487.1"/>
</dbReference>
<dbReference type="Gene3D" id="1.10.1660.10">
    <property type="match status" value="1"/>
</dbReference>
<gene>
    <name evidence="6" type="ORF">HMPREF9498_03000</name>
</gene>
<accession>A0A125W2G0</accession>
<dbReference type="Pfam" id="PF00376">
    <property type="entry name" value="MerR"/>
    <property type="match status" value="1"/>
</dbReference>
<reference evidence="6 7" key="1">
    <citation type="submission" date="2010-07" db="EMBL/GenBank/DDBJ databases">
        <authorList>
            <person name="Sid Ahmed O."/>
        </authorList>
    </citation>
    <scope>NUCLEOTIDE SEQUENCE [LARGE SCALE GENOMIC DNA]</scope>
    <source>
        <strain evidence="6 7">TX4248</strain>
    </source>
</reference>
<dbReference type="AlphaFoldDB" id="A0A125W2G0"/>
<protein>
    <submittedName>
        <fullName evidence="6">Transcriptional regulator, MerR family</fullName>
    </submittedName>
</protein>
<evidence type="ECO:0000256" key="1">
    <source>
        <dbReference type="ARBA" id="ARBA00023015"/>
    </source>
</evidence>